<dbReference type="EMBL" id="WJNH01000010">
    <property type="protein sequence ID" value="MRG87605.1"/>
    <property type="molecule type" value="Genomic_DNA"/>
</dbReference>
<gene>
    <name evidence="3" type="ORF">GH754_15055</name>
</gene>
<dbReference type="OrthoDB" id="2972276at2"/>
<organism evidence="3 4">
    <name type="scientific">Salinibacillus xinjiangensis</name>
    <dbReference type="NCBI Taxonomy" id="1229268"/>
    <lineage>
        <taxon>Bacteria</taxon>
        <taxon>Bacillati</taxon>
        <taxon>Bacillota</taxon>
        <taxon>Bacilli</taxon>
        <taxon>Bacillales</taxon>
        <taxon>Bacillaceae</taxon>
        <taxon>Salinibacillus</taxon>
    </lineage>
</organism>
<proteinExistence type="predicted"/>
<sequence length="213" mass="25655">MLKQKTYIGIIIFLVFVLFVSFYIKDDDNKQYQELLKEIEDTEQKNSELHLQLEEAEKEKEEVKQSLVKEIAKGFKYRQFDVNFSNLSSFSPTQFYEEMYKKFNEYATEDAMEHLLKHNAFYHAVMMAEGTRSNLRMSQMHIKDLKFESEEEVVLFYDVDIEFERLDLENQKQYMTNPGILRLILTDDGWKVNIDEQRMRSLEEVKEHLNQQE</sequence>
<accession>A0A6G1X9M3</accession>
<evidence type="ECO:0000256" key="1">
    <source>
        <dbReference type="SAM" id="Coils"/>
    </source>
</evidence>
<evidence type="ECO:0000313" key="3">
    <source>
        <dbReference type="EMBL" id="MRG87605.1"/>
    </source>
</evidence>
<dbReference type="RefSeq" id="WP_153729494.1">
    <property type="nucleotide sequence ID" value="NZ_WJNH01000010.1"/>
</dbReference>
<keyword evidence="2" id="KW-1133">Transmembrane helix</keyword>
<evidence type="ECO:0000313" key="4">
    <source>
        <dbReference type="Proteomes" id="UP000480185"/>
    </source>
</evidence>
<feature type="transmembrane region" description="Helical" evidence="2">
    <location>
        <begin position="6"/>
        <end position="24"/>
    </location>
</feature>
<dbReference type="AlphaFoldDB" id="A0A6G1X9M3"/>
<reference evidence="3 4" key="1">
    <citation type="submission" date="2019-11" db="EMBL/GenBank/DDBJ databases">
        <authorList>
            <person name="Li J."/>
        </authorList>
    </citation>
    <scope>NUCLEOTIDE SEQUENCE [LARGE SCALE GENOMIC DNA]</scope>
    <source>
        <strain evidence="3 4">J4</strain>
    </source>
</reference>
<keyword evidence="4" id="KW-1185">Reference proteome</keyword>
<keyword evidence="1" id="KW-0175">Coiled coil</keyword>
<evidence type="ECO:0000256" key="2">
    <source>
        <dbReference type="SAM" id="Phobius"/>
    </source>
</evidence>
<feature type="coiled-coil region" evidence="1">
    <location>
        <begin position="25"/>
        <end position="73"/>
    </location>
</feature>
<name>A0A6G1X9M3_9BACI</name>
<keyword evidence="2" id="KW-0812">Transmembrane</keyword>
<comment type="caution">
    <text evidence="3">The sequence shown here is derived from an EMBL/GenBank/DDBJ whole genome shotgun (WGS) entry which is preliminary data.</text>
</comment>
<dbReference type="Proteomes" id="UP000480185">
    <property type="component" value="Unassembled WGS sequence"/>
</dbReference>
<keyword evidence="2" id="KW-0472">Membrane</keyword>
<protein>
    <submittedName>
        <fullName evidence="3">Uncharacterized protein</fullName>
    </submittedName>
</protein>